<dbReference type="AlphaFoldDB" id="M1PCR1"/>
<keyword evidence="5" id="KW-0998">Cell outer membrane</keyword>
<dbReference type="KEGG" id="dsf:UWK_02866"/>
<dbReference type="HOGENOM" id="CLU_643952_0_0_7"/>
<dbReference type="OrthoDB" id="8562138at2"/>
<dbReference type="Proteomes" id="UP000011721">
    <property type="component" value="Chromosome"/>
</dbReference>
<evidence type="ECO:0000256" key="1">
    <source>
        <dbReference type="ARBA" id="ARBA00004442"/>
    </source>
</evidence>
<dbReference type="PANTHER" id="PTHR38776:SF1">
    <property type="entry name" value="MLTA-INTERACTING PROTEIN-RELATED"/>
    <property type="match status" value="1"/>
</dbReference>
<dbReference type="InterPro" id="IPR010583">
    <property type="entry name" value="MipA"/>
</dbReference>
<dbReference type="EMBL" id="CP003985">
    <property type="protein sequence ID" value="AGF79397.1"/>
    <property type="molecule type" value="Genomic_DNA"/>
</dbReference>
<dbReference type="RefSeq" id="WP_015405083.1">
    <property type="nucleotide sequence ID" value="NC_020304.1"/>
</dbReference>
<dbReference type="eggNOG" id="COG3713">
    <property type="taxonomic scope" value="Bacteria"/>
</dbReference>
<accession>M1PCR1</accession>
<evidence type="ECO:0000313" key="8">
    <source>
        <dbReference type="Proteomes" id="UP000011721"/>
    </source>
</evidence>
<gene>
    <name evidence="7" type="ordered locus">UWK_02866</name>
</gene>
<dbReference type="PATRIC" id="fig|1167006.5.peg.3096"/>
<dbReference type="PANTHER" id="PTHR38776">
    <property type="entry name" value="MLTA-INTERACTING PROTEIN-RELATED"/>
    <property type="match status" value="1"/>
</dbReference>
<protein>
    <submittedName>
        <fullName evidence="7">Outer membrane protein V</fullName>
    </submittedName>
</protein>
<name>M1PCR1_DESSD</name>
<proteinExistence type="inferred from homology"/>
<sequence>MKISTKTLILLLISFPLVFCTGAMALEPTSSHLDTTPSIFEHKEEKWGIGFAARMASIPFKGDDSSKNDFIPLLYFEGEYLFLDGLEGGIKLLTRDNWQLRLLARWRFFDVPDDTYDAQIDTDVLDWGLQIHYQADQTPLFFKVDLMTDERQRLSSNWLVGFEINGGNIIMSPYMGLRFKDSRFNDYYYGLTMDDVGSGMDVIAGIEAKYHLFDNVFLLGSIEATRLDSNARNSFYVEDEFQENIFLGISYQNAPPLPSTTIKAKPYIRVAHGWATPSDLSDIISFNRERDHDNNQLTSIFYGHPLADDFLGVPLESYLTPGIAWHWNSGVQQSSQEFVLAIKHYYTFDWPFTWRFGMGEGLSYAGEISYIEQEEMDRKKIEANKWLFYLDFSLDFDLGKTLHVQALEDVWLGYSVHHRSGIFGNSSIFGNIKGGSNYNIVYLQYHF</sequence>
<evidence type="ECO:0000256" key="3">
    <source>
        <dbReference type="ARBA" id="ARBA00022729"/>
    </source>
</evidence>
<feature type="signal peptide" evidence="6">
    <location>
        <begin position="1"/>
        <end position="25"/>
    </location>
</feature>
<feature type="chain" id="PRO_5004016156" evidence="6">
    <location>
        <begin position="26"/>
        <end position="447"/>
    </location>
</feature>
<keyword evidence="3 6" id="KW-0732">Signal</keyword>
<evidence type="ECO:0000256" key="2">
    <source>
        <dbReference type="ARBA" id="ARBA00005722"/>
    </source>
</evidence>
<comment type="similarity">
    <text evidence="2">Belongs to the MipA/OmpV family.</text>
</comment>
<dbReference type="GO" id="GO:0009279">
    <property type="term" value="C:cell outer membrane"/>
    <property type="evidence" value="ECO:0007669"/>
    <property type="project" value="UniProtKB-SubCell"/>
</dbReference>
<evidence type="ECO:0000313" key="7">
    <source>
        <dbReference type="EMBL" id="AGF79397.1"/>
    </source>
</evidence>
<keyword evidence="4" id="KW-0472">Membrane</keyword>
<reference evidence="8" key="1">
    <citation type="journal article" date="2013" name="Stand. Genomic Sci.">
        <title>Complete genome sequence of Desulfocapsa sulfexigens, a marine deltaproteobacterium specialized in disproportionating inorganic sulfur compounds.</title>
        <authorList>
            <person name="Finster K.W."/>
            <person name="Kjeldsen K.U."/>
            <person name="Kube M."/>
            <person name="Reinhardt R."/>
            <person name="Mussmann M."/>
            <person name="Amann R."/>
            <person name="Schreiber L."/>
        </authorList>
    </citation>
    <scope>NUCLEOTIDE SEQUENCE [LARGE SCALE GENOMIC DNA]</scope>
    <source>
        <strain evidence="8">DSM 10523 / SB164P1</strain>
    </source>
</reference>
<evidence type="ECO:0000256" key="4">
    <source>
        <dbReference type="ARBA" id="ARBA00023136"/>
    </source>
</evidence>
<evidence type="ECO:0000256" key="6">
    <source>
        <dbReference type="SAM" id="SignalP"/>
    </source>
</evidence>
<dbReference type="Pfam" id="PF06629">
    <property type="entry name" value="MipA"/>
    <property type="match status" value="1"/>
</dbReference>
<organism evidence="7 8">
    <name type="scientific">Desulfocapsa sulfexigens (strain DSM 10523 / SB164P1)</name>
    <dbReference type="NCBI Taxonomy" id="1167006"/>
    <lineage>
        <taxon>Bacteria</taxon>
        <taxon>Pseudomonadati</taxon>
        <taxon>Thermodesulfobacteriota</taxon>
        <taxon>Desulfobulbia</taxon>
        <taxon>Desulfobulbales</taxon>
        <taxon>Desulfocapsaceae</taxon>
        <taxon>Desulfocapsa</taxon>
    </lineage>
</organism>
<comment type="subcellular location">
    <subcellularLocation>
        <location evidence="1">Cell outer membrane</location>
    </subcellularLocation>
</comment>
<evidence type="ECO:0000256" key="5">
    <source>
        <dbReference type="ARBA" id="ARBA00023237"/>
    </source>
</evidence>
<keyword evidence="8" id="KW-1185">Reference proteome</keyword>